<evidence type="ECO:0000259" key="2">
    <source>
        <dbReference type="PROSITE" id="PS50887"/>
    </source>
</evidence>
<comment type="caution">
    <text evidence="3">The sequence shown here is derived from an EMBL/GenBank/DDBJ whole genome shotgun (WGS) entry which is preliminary data.</text>
</comment>
<dbReference type="InterPro" id="IPR000160">
    <property type="entry name" value="GGDEF_dom"/>
</dbReference>
<dbReference type="InterPro" id="IPR001789">
    <property type="entry name" value="Sig_transdc_resp-reg_receiver"/>
</dbReference>
<dbReference type="AlphaFoldDB" id="A0A644W337"/>
<evidence type="ECO:0000259" key="1">
    <source>
        <dbReference type="PROSITE" id="PS50110"/>
    </source>
</evidence>
<proteinExistence type="predicted"/>
<name>A0A644W337_9ZZZZ</name>
<feature type="domain" description="GGDEF" evidence="2">
    <location>
        <begin position="170"/>
        <end position="305"/>
    </location>
</feature>
<dbReference type="PROSITE" id="PS50110">
    <property type="entry name" value="RESPONSE_REGULATORY"/>
    <property type="match status" value="1"/>
</dbReference>
<dbReference type="GO" id="GO:1902201">
    <property type="term" value="P:negative regulation of bacterial-type flagellum-dependent cell motility"/>
    <property type="evidence" value="ECO:0007669"/>
    <property type="project" value="TreeGrafter"/>
</dbReference>
<dbReference type="Gene3D" id="3.30.70.270">
    <property type="match status" value="1"/>
</dbReference>
<protein>
    <submittedName>
        <fullName evidence="3">Response regulator PleD</fullName>
    </submittedName>
</protein>
<dbReference type="CDD" id="cd17574">
    <property type="entry name" value="REC_OmpR"/>
    <property type="match status" value="1"/>
</dbReference>
<gene>
    <name evidence="3" type="primary">pleD_3</name>
    <name evidence="3" type="ORF">SDC9_44055</name>
</gene>
<dbReference type="GO" id="GO:0005886">
    <property type="term" value="C:plasma membrane"/>
    <property type="evidence" value="ECO:0007669"/>
    <property type="project" value="TreeGrafter"/>
</dbReference>
<dbReference type="PANTHER" id="PTHR45138">
    <property type="entry name" value="REGULATORY COMPONENTS OF SENSORY TRANSDUCTION SYSTEM"/>
    <property type="match status" value="1"/>
</dbReference>
<dbReference type="Gene3D" id="6.10.250.690">
    <property type="match status" value="1"/>
</dbReference>
<organism evidence="3">
    <name type="scientific">bioreactor metagenome</name>
    <dbReference type="NCBI Taxonomy" id="1076179"/>
    <lineage>
        <taxon>unclassified sequences</taxon>
        <taxon>metagenomes</taxon>
        <taxon>ecological metagenomes</taxon>
    </lineage>
</organism>
<dbReference type="NCBIfam" id="TIGR00254">
    <property type="entry name" value="GGDEF"/>
    <property type="match status" value="1"/>
</dbReference>
<dbReference type="FunFam" id="3.30.70.270:FF:000001">
    <property type="entry name" value="Diguanylate cyclase domain protein"/>
    <property type="match status" value="1"/>
</dbReference>
<dbReference type="EMBL" id="VSSQ01000577">
    <property type="protein sequence ID" value="MPL97860.1"/>
    <property type="molecule type" value="Genomic_DNA"/>
</dbReference>
<dbReference type="PROSITE" id="PS50887">
    <property type="entry name" value="GGDEF"/>
    <property type="match status" value="1"/>
</dbReference>
<dbReference type="InterPro" id="IPR050469">
    <property type="entry name" value="Diguanylate_Cyclase"/>
</dbReference>
<dbReference type="InterPro" id="IPR043128">
    <property type="entry name" value="Rev_trsase/Diguanyl_cyclase"/>
</dbReference>
<dbReference type="CDD" id="cd01949">
    <property type="entry name" value="GGDEF"/>
    <property type="match status" value="1"/>
</dbReference>
<dbReference type="InterPro" id="IPR011006">
    <property type="entry name" value="CheY-like_superfamily"/>
</dbReference>
<dbReference type="SMART" id="SM00267">
    <property type="entry name" value="GGDEF"/>
    <property type="match status" value="1"/>
</dbReference>
<dbReference type="GO" id="GO:0043709">
    <property type="term" value="P:cell adhesion involved in single-species biofilm formation"/>
    <property type="evidence" value="ECO:0007669"/>
    <property type="project" value="TreeGrafter"/>
</dbReference>
<accession>A0A644W337</accession>
<dbReference type="SUPFAM" id="SSF52172">
    <property type="entry name" value="CheY-like"/>
    <property type="match status" value="1"/>
</dbReference>
<feature type="domain" description="Response regulatory" evidence="1">
    <location>
        <begin position="6"/>
        <end position="127"/>
    </location>
</feature>
<sequence length="305" mass="33768">MNDPMKILVAEDDATSLFMLQSLLEKWGYETVALSDGVEALSVLNGEDPPFLAILDWMLPGLSGPEICRRLRMGEEARKGRPYQYIIMLTVKGEKENVVAGLDAGADDYVTKPFDSQELQMRIKVGERILLLQEQLRKAALYDALTGLPNRRAVIDGLEGEFARSERSGESFAIALLDLDHFKEVNDRYGHLTGDSVLAESARRIRSAVRSYDLVGRYGGEEFLLVFPGLKGDDALRICERVCSVIEKKPFFPVPQQGSGTPFTVTASLGICEWNPSSSGPDEMLMGADQALYRAKRKGRNAVCL</sequence>
<dbReference type="Pfam" id="PF00072">
    <property type="entry name" value="Response_reg"/>
    <property type="match status" value="1"/>
</dbReference>
<dbReference type="GO" id="GO:0000160">
    <property type="term" value="P:phosphorelay signal transduction system"/>
    <property type="evidence" value="ECO:0007669"/>
    <property type="project" value="InterPro"/>
</dbReference>
<dbReference type="Pfam" id="PF00990">
    <property type="entry name" value="GGDEF"/>
    <property type="match status" value="1"/>
</dbReference>
<dbReference type="GO" id="GO:0052621">
    <property type="term" value="F:diguanylate cyclase activity"/>
    <property type="evidence" value="ECO:0007669"/>
    <property type="project" value="TreeGrafter"/>
</dbReference>
<dbReference type="SMART" id="SM00448">
    <property type="entry name" value="REC"/>
    <property type="match status" value="1"/>
</dbReference>
<dbReference type="InterPro" id="IPR029787">
    <property type="entry name" value="Nucleotide_cyclase"/>
</dbReference>
<evidence type="ECO:0000313" key="3">
    <source>
        <dbReference type="EMBL" id="MPL97860.1"/>
    </source>
</evidence>
<dbReference type="Gene3D" id="3.40.50.2300">
    <property type="match status" value="1"/>
</dbReference>
<reference evidence="3" key="1">
    <citation type="submission" date="2019-08" db="EMBL/GenBank/DDBJ databases">
        <authorList>
            <person name="Kucharzyk K."/>
            <person name="Murdoch R.W."/>
            <person name="Higgins S."/>
            <person name="Loffler F."/>
        </authorList>
    </citation>
    <scope>NUCLEOTIDE SEQUENCE</scope>
</reference>
<dbReference type="PANTHER" id="PTHR45138:SF9">
    <property type="entry name" value="DIGUANYLATE CYCLASE DGCM-RELATED"/>
    <property type="match status" value="1"/>
</dbReference>
<dbReference type="SUPFAM" id="SSF55073">
    <property type="entry name" value="Nucleotide cyclase"/>
    <property type="match status" value="1"/>
</dbReference>